<evidence type="ECO:0000256" key="1">
    <source>
        <dbReference type="PROSITE-ProRule" id="PRU00169"/>
    </source>
</evidence>
<dbReference type="EMBL" id="JAQOSP010000124">
    <property type="protein sequence ID" value="MDJ1171725.1"/>
    <property type="molecule type" value="Genomic_DNA"/>
</dbReference>
<evidence type="ECO:0000313" key="3">
    <source>
        <dbReference type="EMBL" id="MDJ1171725.1"/>
    </source>
</evidence>
<protein>
    <submittedName>
        <fullName evidence="3">Response regulator</fullName>
    </submittedName>
</protein>
<comment type="caution">
    <text evidence="3">The sequence shown here is derived from an EMBL/GenBank/DDBJ whole genome shotgun (WGS) entry which is preliminary data.</text>
</comment>
<keyword evidence="1" id="KW-0597">Phosphoprotein</keyword>
<gene>
    <name evidence="3" type="ORF">PMG71_20055</name>
</gene>
<feature type="domain" description="Response regulatory" evidence="2">
    <location>
        <begin position="1"/>
        <end position="47"/>
    </location>
</feature>
<proteinExistence type="predicted"/>
<name>A0ABT7AXZ2_9CYAN</name>
<keyword evidence="4" id="KW-1185">Reference proteome</keyword>
<accession>A0ABT7AXZ2</accession>
<dbReference type="Pfam" id="PF00072">
    <property type="entry name" value="Response_reg"/>
    <property type="match status" value="1"/>
</dbReference>
<dbReference type="InterPro" id="IPR001789">
    <property type="entry name" value="Sig_transdc_resp-reg_receiver"/>
</dbReference>
<dbReference type="SUPFAM" id="SSF52172">
    <property type="entry name" value="CheY-like"/>
    <property type="match status" value="1"/>
</dbReference>
<dbReference type="Gene3D" id="3.40.50.2300">
    <property type="match status" value="1"/>
</dbReference>
<organism evidence="3 4">
    <name type="scientific">Roseofilum acuticapitatum BLCC-M154</name>
    <dbReference type="NCBI Taxonomy" id="3022444"/>
    <lineage>
        <taxon>Bacteria</taxon>
        <taxon>Bacillati</taxon>
        <taxon>Cyanobacteriota</taxon>
        <taxon>Cyanophyceae</taxon>
        <taxon>Desertifilales</taxon>
        <taxon>Desertifilaceae</taxon>
        <taxon>Roseofilum</taxon>
        <taxon>Roseofilum acuticapitatum</taxon>
    </lineage>
</organism>
<dbReference type="PROSITE" id="PS50110">
    <property type="entry name" value="RESPONSE_REGULATORY"/>
    <property type="match status" value="1"/>
</dbReference>
<dbReference type="Proteomes" id="UP001235303">
    <property type="component" value="Unassembled WGS sequence"/>
</dbReference>
<reference evidence="3 4" key="1">
    <citation type="submission" date="2023-01" db="EMBL/GenBank/DDBJ databases">
        <title>Novel diversity within Roseofilum (Cyanobacteria; Desertifilaceae) from marine benthic mats with descriptions of four novel species.</title>
        <authorList>
            <person name="Wang Y."/>
            <person name="Berthold D.E."/>
            <person name="Hu J."/>
            <person name="Lefler F.W."/>
            <person name="Laughinghouse H.D. IV."/>
        </authorList>
    </citation>
    <scope>NUCLEOTIDE SEQUENCE [LARGE SCALE GENOMIC DNA]</scope>
    <source>
        <strain evidence="3 4">BLCC-M154</strain>
    </source>
</reference>
<evidence type="ECO:0000313" key="4">
    <source>
        <dbReference type="Proteomes" id="UP001235303"/>
    </source>
</evidence>
<sequence length="47" mass="5238">MLLDWMLPGLSGIDICRRLRQTGENIPVILLTAKDEVGDRKNQSASI</sequence>
<feature type="modified residue" description="4-aspartylphosphate" evidence="1">
    <location>
        <position position="4"/>
    </location>
</feature>
<evidence type="ECO:0000259" key="2">
    <source>
        <dbReference type="PROSITE" id="PS50110"/>
    </source>
</evidence>
<dbReference type="InterPro" id="IPR011006">
    <property type="entry name" value="CheY-like_superfamily"/>
</dbReference>